<evidence type="ECO:0000259" key="10">
    <source>
        <dbReference type="Pfam" id="PF00924"/>
    </source>
</evidence>
<feature type="domain" description="Mechanosensitive ion channel MscS C-terminal" evidence="11">
    <location>
        <begin position="423"/>
        <end position="504"/>
    </location>
</feature>
<evidence type="ECO:0000256" key="7">
    <source>
        <dbReference type="RuleBase" id="RU369025"/>
    </source>
</evidence>
<evidence type="ECO:0000256" key="4">
    <source>
        <dbReference type="ARBA" id="ARBA00022692"/>
    </source>
</evidence>
<accession>A0A3L7E108</accession>
<dbReference type="InterPro" id="IPR023408">
    <property type="entry name" value="MscS_beta-dom_sf"/>
</dbReference>
<sequence>MARLPLRATTLVLLLLALAAGLATASDDRVHSAPVVVDGHVLLQVRGIAAVPADSRADSISDALIEAADNPEIDPDDASLVTRDDGGVELRFGGQRVATLFAVDAALEDVPLDILAGATVQRMQRVIVEYREARTPERLLRSTGLLVAFTAAAALLLWLVLALLGAVIRLVERRIKGQIERLEQASHWMIHRRQMWAIFGGITRALRLVAVVAIVLTWASTVLGLYPWTRHLAMSIFALVLDPLHQLGSGLLNSIPDIAFLAVLVFVVRLLLRGLHTFFKRVESGWIRLENFEADWAMPTYRIVRVAVIVLALVVAYPYIPGSESQAFKGIGIFMGVILSIGSTSFISNLLAGYSLTYRAAYREGDRVRIGDQSGEVVDIRAMNTRLRTLKNEEINIPNSIVLNSAIVNYSAYARQDGLVLYTEVGIGYDTPWRQVEAMLKMAAERTPGIMREPPAYVLQKRLGDFTVIYELNAHCDNVAQMNQHYSDLHANIQDVFNEYGVQIMSPNYEHDPEQPKLVRPEDFYTAPAKPPAADPSPLA</sequence>
<comment type="caution">
    <text evidence="7">Lacks conserved residue(s) required for the propagation of feature annotation.</text>
</comment>
<dbReference type="PANTHER" id="PTHR30221:SF18">
    <property type="entry name" value="SLL0590 PROTEIN"/>
    <property type="match status" value="1"/>
</dbReference>
<evidence type="ECO:0000256" key="2">
    <source>
        <dbReference type="ARBA" id="ARBA00008017"/>
    </source>
</evidence>
<comment type="similarity">
    <text evidence="2 7">Belongs to the MscS (TC 1.A.23) family.</text>
</comment>
<evidence type="ECO:0000256" key="3">
    <source>
        <dbReference type="ARBA" id="ARBA00022475"/>
    </source>
</evidence>
<organism evidence="12 13">
    <name type="scientific">Seongchinamella sediminis</name>
    <dbReference type="NCBI Taxonomy" id="2283635"/>
    <lineage>
        <taxon>Bacteria</taxon>
        <taxon>Pseudomonadati</taxon>
        <taxon>Pseudomonadota</taxon>
        <taxon>Gammaproteobacteria</taxon>
        <taxon>Cellvibrionales</taxon>
        <taxon>Halieaceae</taxon>
        <taxon>Seongchinamella</taxon>
    </lineage>
</organism>
<keyword evidence="6 7" id="KW-0472">Membrane</keyword>
<dbReference type="SUPFAM" id="SSF50182">
    <property type="entry name" value="Sm-like ribonucleoproteins"/>
    <property type="match status" value="1"/>
</dbReference>
<feature type="transmembrane region" description="Helical" evidence="7">
    <location>
        <begin position="303"/>
        <end position="320"/>
    </location>
</feature>
<dbReference type="AlphaFoldDB" id="A0A3L7E108"/>
<dbReference type="Gene3D" id="3.30.70.100">
    <property type="match status" value="1"/>
</dbReference>
<dbReference type="GO" id="GO:0005886">
    <property type="term" value="C:plasma membrane"/>
    <property type="evidence" value="ECO:0007669"/>
    <property type="project" value="UniProtKB-SubCell"/>
</dbReference>
<dbReference type="InterPro" id="IPR006685">
    <property type="entry name" value="MscS_channel_2nd"/>
</dbReference>
<feature type="compositionally biased region" description="Pro residues" evidence="8">
    <location>
        <begin position="529"/>
        <end position="540"/>
    </location>
</feature>
<keyword evidence="7" id="KW-0407">Ion channel</keyword>
<evidence type="ECO:0000313" key="12">
    <source>
        <dbReference type="EMBL" id="RLQ22619.1"/>
    </source>
</evidence>
<gene>
    <name evidence="12" type="ORF">DWB85_06460</name>
</gene>
<evidence type="ECO:0000259" key="11">
    <source>
        <dbReference type="Pfam" id="PF21082"/>
    </source>
</evidence>
<comment type="subcellular location">
    <subcellularLocation>
        <location evidence="7">Cell inner membrane</location>
        <topology evidence="7">Multi-pass membrane protein</topology>
    </subcellularLocation>
    <subcellularLocation>
        <location evidence="1">Cell membrane</location>
        <topology evidence="1">Multi-pass membrane protein</topology>
    </subcellularLocation>
</comment>
<comment type="caution">
    <text evidence="12">The sequence shown here is derived from an EMBL/GenBank/DDBJ whole genome shotgun (WGS) entry which is preliminary data.</text>
</comment>
<keyword evidence="7" id="KW-0406">Ion transport</keyword>
<feature type="region of interest" description="Disordered" evidence="8">
    <location>
        <begin position="508"/>
        <end position="540"/>
    </location>
</feature>
<dbReference type="EMBL" id="QRAN01000005">
    <property type="protein sequence ID" value="RLQ22619.1"/>
    <property type="molecule type" value="Genomic_DNA"/>
</dbReference>
<keyword evidence="7" id="KW-0997">Cell inner membrane</keyword>
<evidence type="ECO:0000256" key="8">
    <source>
        <dbReference type="SAM" id="MobiDB-lite"/>
    </source>
</evidence>
<feature type="transmembrane region" description="Helical" evidence="7">
    <location>
        <begin position="332"/>
        <end position="354"/>
    </location>
</feature>
<dbReference type="RefSeq" id="WP_117953390.1">
    <property type="nucleotide sequence ID" value="NZ_QRAN01000005.1"/>
</dbReference>
<evidence type="ECO:0000256" key="9">
    <source>
        <dbReference type="SAM" id="SignalP"/>
    </source>
</evidence>
<dbReference type="Pfam" id="PF21082">
    <property type="entry name" value="MS_channel_3rd"/>
    <property type="match status" value="1"/>
</dbReference>
<keyword evidence="9" id="KW-0732">Signal</keyword>
<feature type="compositionally biased region" description="Basic and acidic residues" evidence="8">
    <location>
        <begin position="509"/>
        <end position="523"/>
    </location>
</feature>
<dbReference type="InterPro" id="IPR045275">
    <property type="entry name" value="MscS_archaea/bacteria_type"/>
</dbReference>
<dbReference type="InterPro" id="IPR010920">
    <property type="entry name" value="LSM_dom_sf"/>
</dbReference>
<feature type="signal peptide" evidence="9">
    <location>
        <begin position="1"/>
        <end position="25"/>
    </location>
</feature>
<comment type="function">
    <text evidence="7">Mechanosensitive channel that participates in the regulation of osmotic pressure changes within the cell, opening in response to stretch forces in the membrane lipid bilayer, without the need for other proteins. Contributes to normal resistance to hypoosmotic shock. Forms an ion channel of 1.0 nanosiemens conductance with a slight preference for anions.</text>
</comment>
<feature type="transmembrane region" description="Helical" evidence="7">
    <location>
        <begin position="248"/>
        <end position="272"/>
    </location>
</feature>
<dbReference type="OrthoDB" id="9780668at2"/>
<dbReference type="InterPro" id="IPR049278">
    <property type="entry name" value="MS_channel_C"/>
</dbReference>
<dbReference type="SUPFAM" id="SSF82689">
    <property type="entry name" value="Mechanosensitive channel protein MscS (YggB), C-terminal domain"/>
    <property type="match status" value="1"/>
</dbReference>
<reference evidence="12 13" key="1">
    <citation type="submission" date="2018-07" db="EMBL/GenBank/DDBJ databases">
        <title>Halioglobus sp. genome submission.</title>
        <authorList>
            <person name="Ye M.-Q."/>
            <person name="Du Z.-J."/>
        </authorList>
    </citation>
    <scope>NUCLEOTIDE SEQUENCE [LARGE SCALE GENOMIC DNA]</scope>
    <source>
        <strain evidence="12 13">U0301</strain>
    </source>
</reference>
<keyword evidence="3" id="KW-1003">Cell membrane</keyword>
<keyword evidence="5 7" id="KW-1133">Transmembrane helix</keyword>
<evidence type="ECO:0000313" key="13">
    <source>
        <dbReference type="Proteomes" id="UP000265509"/>
    </source>
</evidence>
<feature type="transmembrane region" description="Helical" evidence="7">
    <location>
        <begin position="205"/>
        <end position="228"/>
    </location>
</feature>
<protein>
    <recommendedName>
        <fullName evidence="7">Small-conductance mechanosensitive channel</fullName>
    </recommendedName>
</protein>
<name>A0A3L7E108_9GAMM</name>
<feature type="transmembrane region" description="Helical" evidence="7">
    <location>
        <begin position="145"/>
        <end position="171"/>
    </location>
</feature>
<proteinExistence type="inferred from homology"/>
<dbReference type="InterPro" id="IPR011066">
    <property type="entry name" value="MscS_channel_C_sf"/>
</dbReference>
<feature type="chain" id="PRO_5018114476" description="Small-conductance mechanosensitive channel" evidence="9">
    <location>
        <begin position="26"/>
        <end position="540"/>
    </location>
</feature>
<keyword evidence="7" id="KW-0813">Transport</keyword>
<feature type="domain" description="Mechanosensitive ion channel MscS" evidence="10">
    <location>
        <begin position="346"/>
        <end position="411"/>
    </location>
</feature>
<evidence type="ECO:0000256" key="6">
    <source>
        <dbReference type="ARBA" id="ARBA00023136"/>
    </source>
</evidence>
<keyword evidence="13" id="KW-1185">Reference proteome</keyword>
<dbReference type="Gene3D" id="2.30.30.60">
    <property type="match status" value="1"/>
</dbReference>
<dbReference type="GO" id="GO:0008381">
    <property type="term" value="F:mechanosensitive monoatomic ion channel activity"/>
    <property type="evidence" value="ECO:0007669"/>
    <property type="project" value="InterPro"/>
</dbReference>
<dbReference type="PANTHER" id="PTHR30221">
    <property type="entry name" value="SMALL-CONDUCTANCE MECHANOSENSITIVE CHANNEL"/>
    <property type="match status" value="1"/>
</dbReference>
<dbReference type="Pfam" id="PF00924">
    <property type="entry name" value="MS_channel_2nd"/>
    <property type="match status" value="1"/>
</dbReference>
<keyword evidence="4 7" id="KW-0812">Transmembrane</keyword>
<evidence type="ECO:0000256" key="5">
    <source>
        <dbReference type="ARBA" id="ARBA00022989"/>
    </source>
</evidence>
<evidence type="ECO:0000256" key="1">
    <source>
        <dbReference type="ARBA" id="ARBA00004651"/>
    </source>
</evidence>
<dbReference type="Proteomes" id="UP000265509">
    <property type="component" value="Unassembled WGS sequence"/>
</dbReference>
<comment type="subunit">
    <text evidence="7">Homoheptamer.</text>
</comment>